<proteinExistence type="predicted"/>
<organism evidence="2 3">
    <name type="scientific">Oceanospirillum multiglobuliferum</name>
    <dbReference type="NCBI Taxonomy" id="64969"/>
    <lineage>
        <taxon>Bacteria</taxon>
        <taxon>Pseudomonadati</taxon>
        <taxon>Pseudomonadota</taxon>
        <taxon>Gammaproteobacteria</taxon>
        <taxon>Oceanospirillales</taxon>
        <taxon>Oceanospirillaceae</taxon>
        <taxon>Oceanospirillum</taxon>
    </lineage>
</organism>
<sequence length="513" mass="56563">MFKLKAGFKPKAGLKNNAGLVFALLMPFGNAALADISTPEQRSQLNVTLYQNGMALIQDSRTLALEAGIQTIRFQGVTPEIIADSALLVGNDLKVLERNYSFDLISLDALLKASIGKNLTLQLNGRYFGNQAGPYFVSAQLLAVQGQRMILKAQIPGEAQSKIIALPLNEYADLISFDEMPENLSESPTLSMDVQTSHAANVPTTLTYLSTGFDWQASYVADITSDNSINLAAWVSLDNNTTTPLNQARMQLLAGQVNRVTPVYKHQPQAMRMSDVMAAGVAEQENLGDYKLFTLPQPVDLAAKQKKQVSLFNAERVRVEKHYSLPVDLTYSFKRRKAEISLKLNNTQEAGLGMAMPAGIMRFYQTDHAGLRQFIGEVRVPDLDNREEYSANIGSAFGISSNNKTLRWDSAGWLQGELELINSQKKAVTAELLLQPISYGDKDQFRTTSLCETPANKNDSKLKLSLRPVTGAPKVLDVTEEGNGLCRVSVRLEADTRALFRYEYRAPAINSKK</sequence>
<reference evidence="2 3" key="1">
    <citation type="submission" date="2017-01" db="EMBL/GenBank/DDBJ databases">
        <title>Genome Sequencing of a Marine Spirillum, Oceanospirillum multiglobuliferum ATCC 33336, from Japan.</title>
        <authorList>
            <person name="Carney J.G."/>
            <person name="Trachtenberg A.M."/>
            <person name="Rheaume B.A."/>
            <person name="Linnane J.D."/>
            <person name="Pitts N.L."/>
            <person name="Mykles D.L."/>
            <person name="Maclea K.S."/>
        </authorList>
    </citation>
    <scope>NUCLEOTIDE SEQUENCE [LARGE SCALE GENOMIC DNA]</scope>
    <source>
        <strain evidence="2 3">ATCC 33336</strain>
    </source>
</reference>
<evidence type="ECO:0000313" key="2">
    <source>
        <dbReference type="EMBL" id="OPX55853.1"/>
    </source>
</evidence>
<name>A0A1T4N6B6_9GAMM</name>
<keyword evidence="3" id="KW-1185">Reference proteome</keyword>
<comment type="caution">
    <text evidence="2">The sequence shown here is derived from an EMBL/GenBank/DDBJ whole genome shotgun (WGS) entry which is preliminary data.</text>
</comment>
<evidence type="ECO:0008006" key="4">
    <source>
        <dbReference type="Google" id="ProtNLM"/>
    </source>
</evidence>
<dbReference type="EMBL" id="MTSM01000006">
    <property type="protein sequence ID" value="OPX55853.1"/>
    <property type="molecule type" value="Genomic_DNA"/>
</dbReference>
<dbReference type="PANTHER" id="PTHR38075:SF1">
    <property type="entry name" value="DUF4139 DOMAIN-CONTAINING PROTEIN"/>
    <property type="match status" value="1"/>
</dbReference>
<evidence type="ECO:0000313" key="3">
    <source>
        <dbReference type="Proteomes" id="UP000191418"/>
    </source>
</evidence>
<dbReference type="OrthoDB" id="9808067at2"/>
<evidence type="ECO:0000256" key="1">
    <source>
        <dbReference type="SAM" id="SignalP"/>
    </source>
</evidence>
<dbReference type="RefSeq" id="WP_078744649.1">
    <property type="nucleotide sequence ID" value="NZ_FUXG01000005.1"/>
</dbReference>
<protein>
    <recommendedName>
        <fullName evidence="4">DUF4139 domain-containing protein</fullName>
    </recommendedName>
</protein>
<feature type="chain" id="PRO_5013001595" description="DUF4139 domain-containing protein" evidence="1">
    <location>
        <begin position="35"/>
        <end position="513"/>
    </location>
</feature>
<accession>A0A1T4N6B6</accession>
<dbReference type="PANTHER" id="PTHR38075">
    <property type="entry name" value="DUF4139 DOMAIN-CONTAINING PROTEIN"/>
    <property type="match status" value="1"/>
</dbReference>
<gene>
    <name evidence="2" type="ORF">BTE48_06545</name>
</gene>
<dbReference type="Proteomes" id="UP000191418">
    <property type="component" value="Unassembled WGS sequence"/>
</dbReference>
<dbReference type="STRING" id="64969.SAMN02745127_01020"/>
<feature type="signal peptide" evidence="1">
    <location>
        <begin position="1"/>
        <end position="34"/>
    </location>
</feature>
<dbReference type="AlphaFoldDB" id="A0A1T4N6B6"/>
<keyword evidence="1" id="KW-0732">Signal</keyword>